<dbReference type="AlphaFoldDB" id="A0A9D4V026"/>
<protein>
    <submittedName>
        <fullName evidence="1">Uncharacterized protein</fullName>
    </submittedName>
</protein>
<evidence type="ECO:0000313" key="2">
    <source>
        <dbReference type="Proteomes" id="UP000886520"/>
    </source>
</evidence>
<sequence>MLMHACWGSNFNLGYADVLILTQAYVHPAESASFPLFERFLVEIMAKRIQATLVSSRLSQSARFVEDDDFEHQRLIEVAPPSYAWDDGELFLHPVSESYRNRQLYLQSYKFTREETLAEKLRSSLSKFKKGPDCTHLSHLPLTTTAANGVRLECFKDCWFPLGKVWNVQGFFYLSLERVHSRSVFCIEEQSSCLVKVVCFHRYMWE</sequence>
<proteinExistence type="predicted"/>
<organism evidence="1 2">
    <name type="scientific">Adiantum capillus-veneris</name>
    <name type="common">Maidenhair fern</name>
    <dbReference type="NCBI Taxonomy" id="13818"/>
    <lineage>
        <taxon>Eukaryota</taxon>
        <taxon>Viridiplantae</taxon>
        <taxon>Streptophyta</taxon>
        <taxon>Embryophyta</taxon>
        <taxon>Tracheophyta</taxon>
        <taxon>Polypodiopsida</taxon>
        <taxon>Polypodiidae</taxon>
        <taxon>Polypodiales</taxon>
        <taxon>Pteridineae</taxon>
        <taxon>Pteridaceae</taxon>
        <taxon>Vittarioideae</taxon>
        <taxon>Adiantum</taxon>
    </lineage>
</organism>
<dbReference type="Proteomes" id="UP000886520">
    <property type="component" value="Chromosome 7"/>
</dbReference>
<gene>
    <name evidence="1" type="ORF">GOP47_0007120</name>
</gene>
<comment type="caution">
    <text evidence="1">The sequence shown here is derived from an EMBL/GenBank/DDBJ whole genome shotgun (WGS) entry which is preliminary data.</text>
</comment>
<dbReference type="OrthoDB" id="2002302at2759"/>
<evidence type="ECO:0000313" key="1">
    <source>
        <dbReference type="EMBL" id="KAI5077296.1"/>
    </source>
</evidence>
<accession>A0A9D4V026</accession>
<dbReference type="EMBL" id="JABFUD020000007">
    <property type="protein sequence ID" value="KAI5077296.1"/>
    <property type="molecule type" value="Genomic_DNA"/>
</dbReference>
<name>A0A9D4V026_ADICA</name>
<keyword evidence="2" id="KW-1185">Reference proteome</keyword>
<reference evidence="1" key="1">
    <citation type="submission" date="2021-01" db="EMBL/GenBank/DDBJ databases">
        <title>Adiantum capillus-veneris genome.</title>
        <authorList>
            <person name="Fang Y."/>
            <person name="Liao Q."/>
        </authorList>
    </citation>
    <scope>NUCLEOTIDE SEQUENCE</scope>
    <source>
        <strain evidence="1">H3</strain>
        <tissue evidence="1">Leaf</tissue>
    </source>
</reference>